<evidence type="ECO:0000256" key="3">
    <source>
        <dbReference type="SAM" id="MobiDB-lite"/>
    </source>
</evidence>
<accession>A0A3L7A1C2</accession>
<gene>
    <name evidence="4" type="ORF">D9V32_13590</name>
</gene>
<feature type="compositionally biased region" description="Polar residues" evidence="3">
    <location>
        <begin position="1"/>
        <end position="15"/>
    </location>
</feature>
<dbReference type="Proteomes" id="UP000272503">
    <property type="component" value="Unassembled WGS sequence"/>
</dbReference>
<dbReference type="InterPro" id="IPR050490">
    <property type="entry name" value="Bact_solute-bd_prot1"/>
</dbReference>
<evidence type="ECO:0000313" key="5">
    <source>
        <dbReference type="Proteomes" id="UP000272503"/>
    </source>
</evidence>
<protein>
    <submittedName>
        <fullName evidence="4">Carbohydrate ABC transporter substrate-binding protein</fullName>
    </submittedName>
</protein>
<keyword evidence="2" id="KW-0813">Transport</keyword>
<comment type="caution">
    <text evidence="4">The sequence shown here is derived from an EMBL/GenBank/DDBJ whole genome shotgun (WGS) entry which is preliminary data.</text>
</comment>
<dbReference type="Gene3D" id="3.40.190.10">
    <property type="entry name" value="Periplasmic binding protein-like II"/>
    <property type="match status" value="2"/>
</dbReference>
<feature type="region of interest" description="Disordered" evidence="3">
    <location>
        <begin position="1"/>
        <end position="20"/>
    </location>
</feature>
<reference evidence="4 5" key="1">
    <citation type="submission" date="2018-10" db="EMBL/GenBank/DDBJ databases">
        <authorList>
            <person name="Li J."/>
        </authorList>
    </citation>
    <scope>NUCLEOTIDE SEQUENCE [LARGE SCALE GENOMIC DNA]</scope>
    <source>
        <strain evidence="4 5">IF 016277</strain>
    </source>
</reference>
<keyword evidence="5" id="KW-1185">Reference proteome</keyword>
<dbReference type="PANTHER" id="PTHR43649">
    <property type="entry name" value="ARABINOSE-BINDING PROTEIN-RELATED"/>
    <property type="match status" value="1"/>
</dbReference>
<proteinExistence type="inferred from homology"/>
<evidence type="ECO:0000256" key="1">
    <source>
        <dbReference type="ARBA" id="ARBA00008520"/>
    </source>
</evidence>
<evidence type="ECO:0000256" key="2">
    <source>
        <dbReference type="ARBA" id="ARBA00022448"/>
    </source>
</evidence>
<dbReference type="EMBL" id="RCUX01000012">
    <property type="protein sequence ID" value="RLP74076.1"/>
    <property type="molecule type" value="Genomic_DNA"/>
</dbReference>
<dbReference type="OrthoDB" id="8663148at2"/>
<sequence>MPSPILPTTHSSPPSVFTRPLRSRAGRARFIPSIALAGAAVMALSACGGPGGGTATDDGTTVTITTSIGGEEGVALEASWADWAKENDITIRLNTDNGFEQRIQAQVQANKTPDLAIFPQPGLLTDLARKDALTPVPAPVAAALTQNFTKDWQQYGTVDGVAYGVPMLASVKGFVWYSPTTFAERGWNVPTSWQGLLDLTAQIRADTSTAPWCAGFAAGAASGWPGTDWIEDLVLRQSGPEVYDGWIDNSVPFSDPRIQSAFTEAGKILTNPEYVNAGFGGVSSINTVGYGDEIAAALKAETCTLTRQGAFFDTFARTAGLTVGPEADLWAFQTPGFGTEGGGENAVTGGGDIVAAFNDREATAKVLEYLASPEWANARVKLGGVISPNTGLDPASATSPILVESIAVLQNPNITFRFDASDLMPAAVGTSGFFTGVTNWIDGASIPDVTARIDATWPDQN</sequence>
<evidence type="ECO:0000313" key="4">
    <source>
        <dbReference type="EMBL" id="RLP74076.1"/>
    </source>
</evidence>
<name>A0A3L7A1C2_9MICO</name>
<organism evidence="4 5">
    <name type="scientific">Mycetocola tolaasinivorans</name>
    <dbReference type="NCBI Taxonomy" id="76635"/>
    <lineage>
        <taxon>Bacteria</taxon>
        <taxon>Bacillati</taxon>
        <taxon>Actinomycetota</taxon>
        <taxon>Actinomycetes</taxon>
        <taxon>Micrococcales</taxon>
        <taxon>Microbacteriaceae</taxon>
        <taxon>Mycetocola</taxon>
    </lineage>
</organism>
<comment type="similarity">
    <text evidence="1">Belongs to the bacterial solute-binding protein 1 family.</text>
</comment>
<dbReference type="PANTHER" id="PTHR43649:SF29">
    <property type="entry name" value="OSMOPROTECTIVE COMPOUNDS-BINDING PROTEIN GGTB"/>
    <property type="match status" value="1"/>
</dbReference>
<dbReference type="SUPFAM" id="SSF53850">
    <property type="entry name" value="Periplasmic binding protein-like II"/>
    <property type="match status" value="1"/>
</dbReference>
<dbReference type="AlphaFoldDB" id="A0A3L7A1C2"/>
<dbReference type="RefSeq" id="WP_121649463.1">
    <property type="nucleotide sequence ID" value="NZ_RCUX01000012.1"/>
</dbReference>